<dbReference type="AlphaFoldDB" id="A0A1S8CKH6"/>
<evidence type="ECO:0000313" key="1">
    <source>
        <dbReference type="EMBL" id="OMQ23705.1"/>
    </source>
</evidence>
<dbReference type="EMBL" id="MOXD01000004">
    <property type="protein sequence ID" value="OMQ23705.1"/>
    <property type="molecule type" value="Genomic_DNA"/>
</dbReference>
<dbReference type="OrthoDB" id="6614539at2"/>
<gene>
    <name evidence="1" type="ORF">BMI79_09340</name>
</gene>
<keyword evidence="2" id="KW-1185">Reference proteome</keyword>
<proteinExistence type="predicted"/>
<reference evidence="1 2" key="1">
    <citation type="submission" date="2016-11" db="EMBL/GenBank/DDBJ databases">
        <title>Rahnella oryzae sp. nov., isolated from rice root.</title>
        <authorList>
            <person name="Zhang X.-X."/>
            <person name="Zhang J."/>
        </authorList>
    </citation>
    <scope>NUCLEOTIDE SEQUENCE [LARGE SCALE GENOMIC DNA]</scope>
    <source>
        <strain evidence="1 2">J11-6</strain>
    </source>
</reference>
<organism evidence="1 2">
    <name type="scientific">Serratia oryzae</name>
    <dbReference type="NCBI Taxonomy" id="2034155"/>
    <lineage>
        <taxon>Bacteria</taxon>
        <taxon>Pseudomonadati</taxon>
        <taxon>Pseudomonadota</taxon>
        <taxon>Gammaproteobacteria</taxon>
        <taxon>Enterobacterales</taxon>
        <taxon>Yersiniaceae</taxon>
        <taxon>Serratia</taxon>
    </lineage>
</organism>
<sequence length="86" mass="10217">MPITVSDIKAHREQFDLGDIDTMHTTEYRRALSDGAFFWIDHHDFVRSTFTEEIFATNREQLDAMIEHLQQYRDKMPSPPGWMSEK</sequence>
<comment type="caution">
    <text evidence="1">The sequence shown here is derived from an EMBL/GenBank/DDBJ whole genome shotgun (WGS) entry which is preliminary data.</text>
</comment>
<name>A0A1S8CKH6_9GAMM</name>
<dbReference type="RefSeq" id="WP_076941909.1">
    <property type="nucleotide sequence ID" value="NZ_MOXD01000004.1"/>
</dbReference>
<dbReference type="Proteomes" id="UP000216021">
    <property type="component" value="Unassembled WGS sequence"/>
</dbReference>
<dbReference type="STRING" id="2034155.BMI79_09340"/>
<evidence type="ECO:0000313" key="2">
    <source>
        <dbReference type="Proteomes" id="UP000216021"/>
    </source>
</evidence>
<accession>A0A1S8CKH6</accession>
<protein>
    <submittedName>
        <fullName evidence="1">Uncharacterized protein</fullName>
    </submittedName>
</protein>